<dbReference type="Proteomes" id="UP000245683">
    <property type="component" value="Unassembled WGS sequence"/>
</dbReference>
<dbReference type="AlphaFoldDB" id="A0A317JUZ9"/>
<accession>A0A317JUZ9</accession>
<proteinExistence type="predicted"/>
<evidence type="ECO:0000313" key="1">
    <source>
        <dbReference type="EMBL" id="PWU44589.1"/>
    </source>
</evidence>
<name>A0A317JUZ9_9ACTN</name>
<dbReference type="GO" id="GO:0016779">
    <property type="term" value="F:nucleotidyltransferase activity"/>
    <property type="evidence" value="ECO:0007669"/>
    <property type="project" value="UniProtKB-KW"/>
</dbReference>
<comment type="caution">
    <text evidence="1">The sequence shown here is derived from an EMBL/GenBank/DDBJ whole genome shotgun (WGS) entry which is preliminary data.</text>
</comment>
<keyword evidence="1" id="KW-0548">Nucleotidyltransferase</keyword>
<keyword evidence="2" id="KW-1185">Reference proteome</keyword>
<organism evidence="1 2">
    <name type="scientific">Micromonospora globispora</name>
    <dbReference type="NCBI Taxonomy" id="1450148"/>
    <lineage>
        <taxon>Bacteria</taxon>
        <taxon>Bacillati</taxon>
        <taxon>Actinomycetota</taxon>
        <taxon>Actinomycetes</taxon>
        <taxon>Micromonosporales</taxon>
        <taxon>Micromonosporaceae</taxon>
        <taxon>Micromonospora</taxon>
    </lineage>
</organism>
<gene>
    <name evidence="1" type="ORF">DLJ46_25155</name>
</gene>
<evidence type="ECO:0000313" key="2">
    <source>
        <dbReference type="Proteomes" id="UP000245683"/>
    </source>
</evidence>
<protein>
    <submittedName>
        <fullName evidence="1">2-phospho-L-lactate guanylyltransferase</fullName>
    </submittedName>
</protein>
<reference evidence="2" key="1">
    <citation type="submission" date="2018-05" db="EMBL/GenBank/DDBJ databases">
        <title>Micromonospora globispora sp. nov. and Micromonospora rugosa sp. nov., isolated from marine sediment.</title>
        <authorList>
            <person name="Carro L."/>
            <person name="Aysel V."/>
            <person name="Cetin D."/>
            <person name="Igual J.M."/>
            <person name="Klenk H.-P."/>
            <person name="Trujillo M.E."/>
            <person name="Sahin N."/>
        </authorList>
    </citation>
    <scope>NUCLEOTIDE SEQUENCE [LARGE SCALE GENOMIC DNA]</scope>
    <source>
        <strain evidence="2">S2904</strain>
    </source>
</reference>
<dbReference type="EMBL" id="QGSV01000306">
    <property type="protein sequence ID" value="PWU44589.1"/>
    <property type="molecule type" value="Genomic_DNA"/>
</dbReference>
<feature type="non-terminal residue" evidence="1">
    <location>
        <position position="1"/>
    </location>
</feature>
<keyword evidence="1" id="KW-0808">Transferase</keyword>
<sequence length="50" mass="4930">AASGALPLTGDWPTLRRDVDTADDLATATRLGLGPRTAALVGARAAATPG</sequence>